<keyword evidence="2" id="KW-1185">Reference proteome</keyword>
<dbReference type="AlphaFoldDB" id="A0A453FA04"/>
<evidence type="ECO:0000313" key="1">
    <source>
        <dbReference type="EnsemblPlants" id="AET3Gv20623700.18"/>
    </source>
</evidence>
<reference evidence="2" key="2">
    <citation type="journal article" date="2017" name="Nat. Plants">
        <title>The Aegilops tauschii genome reveals multiple impacts of transposons.</title>
        <authorList>
            <person name="Zhao G."/>
            <person name="Zou C."/>
            <person name="Li K."/>
            <person name="Wang K."/>
            <person name="Li T."/>
            <person name="Gao L."/>
            <person name="Zhang X."/>
            <person name="Wang H."/>
            <person name="Yang Z."/>
            <person name="Liu X."/>
            <person name="Jiang W."/>
            <person name="Mao L."/>
            <person name="Kong X."/>
            <person name="Jiao Y."/>
            <person name="Jia J."/>
        </authorList>
    </citation>
    <scope>NUCLEOTIDE SEQUENCE [LARGE SCALE GENOMIC DNA]</scope>
    <source>
        <strain evidence="2">cv. AL8/78</strain>
    </source>
</reference>
<reference evidence="2" key="1">
    <citation type="journal article" date="2014" name="Science">
        <title>Ancient hybridizations among the ancestral genomes of bread wheat.</title>
        <authorList>
            <consortium name="International Wheat Genome Sequencing Consortium,"/>
            <person name="Marcussen T."/>
            <person name="Sandve S.R."/>
            <person name="Heier L."/>
            <person name="Spannagl M."/>
            <person name="Pfeifer M."/>
            <person name="Jakobsen K.S."/>
            <person name="Wulff B.B."/>
            <person name="Steuernagel B."/>
            <person name="Mayer K.F."/>
            <person name="Olsen O.A."/>
        </authorList>
    </citation>
    <scope>NUCLEOTIDE SEQUENCE [LARGE SCALE GENOMIC DNA]</scope>
    <source>
        <strain evidence="2">cv. AL8/78</strain>
    </source>
</reference>
<reference evidence="1" key="4">
    <citation type="submission" date="2019-03" db="UniProtKB">
        <authorList>
            <consortium name="EnsemblPlants"/>
        </authorList>
    </citation>
    <scope>IDENTIFICATION</scope>
</reference>
<accession>A0A453FA04</accession>
<reference evidence="1" key="5">
    <citation type="journal article" date="2021" name="G3 (Bethesda)">
        <title>Aegilops tauschii genome assembly Aet v5.0 features greater sequence contiguity and improved annotation.</title>
        <authorList>
            <person name="Wang L."/>
            <person name="Zhu T."/>
            <person name="Rodriguez J.C."/>
            <person name="Deal K.R."/>
            <person name="Dubcovsky J."/>
            <person name="McGuire P.E."/>
            <person name="Lux T."/>
            <person name="Spannagl M."/>
            <person name="Mayer K.F.X."/>
            <person name="Baldrich P."/>
            <person name="Meyers B.C."/>
            <person name="Huo N."/>
            <person name="Gu Y.Q."/>
            <person name="Zhou H."/>
            <person name="Devos K.M."/>
            <person name="Bennetzen J.L."/>
            <person name="Unver T."/>
            <person name="Budak H."/>
            <person name="Gulick P.J."/>
            <person name="Galiba G."/>
            <person name="Kalapos B."/>
            <person name="Nelson D.R."/>
            <person name="Li P."/>
            <person name="You F.M."/>
            <person name="Luo M.C."/>
            <person name="Dvorak J."/>
        </authorList>
    </citation>
    <scope>NUCLEOTIDE SEQUENCE [LARGE SCALE GENOMIC DNA]</scope>
    <source>
        <strain evidence="1">cv. AL8/78</strain>
    </source>
</reference>
<evidence type="ECO:0000313" key="2">
    <source>
        <dbReference type="Proteomes" id="UP000015105"/>
    </source>
</evidence>
<reference evidence="1" key="3">
    <citation type="journal article" date="2017" name="Nature">
        <title>Genome sequence of the progenitor of the wheat D genome Aegilops tauschii.</title>
        <authorList>
            <person name="Luo M.C."/>
            <person name="Gu Y.Q."/>
            <person name="Puiu D."/>
            <person name="Wang H."/>
            <person name="Twardziok S.O."/>
            <person name="Deal K.R."/>
            <person name="Huo N."/>
            <person name="Zhu T."/>
            <person name="Wang L."/>
            <person name="Wang Y."/>
            <person name="McGuire P.E."/>
            <person name="Liu S."/>
            <person name="Long H."/>
            <person name="Ramasamy R.K."/>
            <person name="Rodriguez J.C."/>
            <person name="Van S.L."/>
            <person name="Yuan L."/>
            <person name="Wang Z."/>
            <person name="Xia Z."/>
            <person name="Xiao L."/>
            <person name="Anderson O.D."/>
            <person name="Ouyang S."/>
            <person name="Liang Y."/>
            <person name="Zimin A.V."/>
            <person name="Pertea G."/>
            <person name="Qi P."/>
            <person name="Bennetzen J.L."/>
            <person name="Dai X."/>
            <person name="Dawson M.W."/>
            <person name="Muller H.G."/>
            <person name="Kugler K."/>
            <person name="Rivarola-Duarte L."/>
            <person name="Spannagl M."/>
            <person name="Mayer K.F.X."/>
            <person name="Lu F.H."/>
            <person name="Bevan M.W."/>
            <person name="Leroy P."/>
            <person name="Li P."/>
            <person name="You F.M."/>
            <person name="Sun Q."/>
            <person name="Liu Z."/>
            <person name="Lyons E."/>
            <person name="Wicker T."/>
            <person name="Salzberg S.L."/>
            <person name="Devos K.M."/>
            <person name="Dvorak J."/>
        </authorList>
    </citation>
    <scope>NUCLEOTIDE SEQUENCE [LARGE SCALE GENOMIC DNA]</scope>
    <source>
        <strain evidence="1">cv. AL8/78</strain>
    </source>
</reference>
<proteinExistence type="predicted"/>
<sequence length="58" mass="6683">MLKLPDFFSFLSAHDVLHLISELQVSSCGHYINPDAQFIVIYSIPIDTQIFYSTVYMI</sequence>
<dbReference type="EnsemblPlants" id="AET3Gv20623700.18">
    <property type="protein sequence ID" value="AET3Gv20623700.18"/>
    <property type="gene ID" value="AET3Gv20623700"/>
</dbReference>
<protein>
    <submittedName>
        <fullName evidence="1">Uncharacterized protein</fullName>
    </submittedName>
</protein>
<organism evidence="1 2">
    <name type="scientific">Aegilops tauschii subsp. strangulata</name>
    <name type="common">Goatgrass</name>
    <dbReference type="NCBI Taxonomy" id="200361"/>
    <lineage>
        <taxon>Eukaryota</taxon>
        <taxon>Viridiplantae</taxon>
        <taxon>Streptophyta</taxon>
        <taxon>Embryophyta</taxon>
        <taxon>Tracheophyta</taxon>
        <taxon>Spermatophyta</taxon>
        <taxon>Magnoliopsida</taxon>
        <taxon>Liliopsida</taxon>
        <taxon>Poales</taxon>
        <taxon>Poaceae</taxon>
        <taxon>BOP clade</taxon>
        <taxon>Pooideae</taxon>
        <taxon>Triticodae</taxon>
        <taxon>Triticeae</taxon>
        <taxon>Triticinae</taxon>
        <taxon>Aegilops</taxon>
    </lineage>
</organism>
<dbReference type="Gramene" id="AET3Gv20623700.18">
    <property type="protein sequence ID" value="AET3Gv20623700.18"/>
    <property type="gene ID" value="AET3Gv20623700"/>
</dbReference>
<dbReference type="Proteomes" id="UP000015105">
    <property type="component" value="Chromosome 3D"/>
</dbReference>
<name>A0A453FA04_AEGTS</name>